<reference evidence="2" key="1">
    <citation type="submission" date="2020-05" db="EMBL/GenBank/DDBJ databases">
        <authorList>
            <person name="Chiriac C."/>
            <person name="Salcher M."/>
            <person name="Ghai R."/>
            <person name="Kavagutti S V."/>
        </authorList>
    </citation>
    <scope>NUCLEOTIDE SEQUENCE</scope>
</reference>
<dbReference type="SUPFAM" id="SSF159275">
    <property type="entry name" value="PA1994-like"/>
    <property type="match status" value="1"/>
</dbReference>
<accession>A0A6J7UKX6</accession>
<protein>
    <submittedName>
        <fullName evidence="2">Unannotated protein</fullName>
    </submittedName>
</protein>
<proteinExistence type="predicted"/>
<dbReference type="InterPro" id="IPR009467">
    <property type="entry name" value="Glycolipid-bd_prot_put"/>
</dbReference>
<name>A0A6J7UKX6_9ZZZZ</name>
<organism evidence="2">
    <name type="scientific">freshwater metagenome</name>
    <dbReference type="NCBI Taxonomy" id="449393"/>
    <lineage>
        <taxon>unclassified sequences</taxon>
        <taxon>metagenomes</taxon>
        <taxon>ecological metagenomes</taxon>
    </lineage>
</organism>
<dbReference type="Pfam" id="PF06475">
    <property type="entry name" value="Glycolipid_bind"/>
    <property type="match status" value="1"/>
</dbReference>
<sequence length="198" mass="22031">MIYRALPASGHDVSWDVVNPNLSDGGRPLSTVKFRWENEGWTLDCGLGPQRSQVAIRVSAQWGIQQVLLFRDLDDPDLWLATDGSGRWGEVNGAHRTDLDGCHLVAIVGSPITHCIAIRQLPLEVGHGAEIKTAIIDPEKLSVVAGTMRFERIAEHRWRYTRLSPTDSSLQELIEVDVDEFGLVLDEPEQFIRARGVA</sequence>
<dbReference type="EMBL" id="CAFBPN010000086">
    <property type="protein sequence ID" value="CAB5027470.1"/>
    <property type="molecule type" value="Genomic_DNA"/>
</dbReference>
<evidence type="ECO:0000313" key="1">
    <source>
        <dbReference type="EMBL" id="CAB5027470.1"/>
    </source>
</evidence>
<dbReference type="AlphaFoldDB" id="A0A6J7UKX6"/>
<gene>
    <name evidence="1" type="ORF">UFOPK4098_01256</name>
    <name evidence="2" type="ORF">UFOPK4347_00782</name>
</gene>
<dbReference type="EMBL" id="CAFBQU010000015">
    <property type="protein sequence ID" value="CAB5064637.1"/>
    <property type="molecule type" value="Genomic_DNA"/>
</dbReference>
<evidence type="ECO:0000313" key="2">
    <source>
        <dbReference type="EMBL" id="CAB5064637.1"/>
    </source>
</evidence>